<dbReference type="EMBL" id="GBRH01243369">
    <property type="protein sequence ID" value="JAD54526.1"/>
    <property type="molecule type" value="Transcribed_RNA"/>
</dbReference>
<proteinExistence type="predicted"/>
<sequence>MLPIVVSDIQKNHTL</sequence>
<reference evidence="1" key="2">
    <citation type="journal article" date="2015" name="Data Brief">
        <title>Shoot transcriptome of the giant reed, Arundo donax.</title>
        <authorList>
            <person name="Barrero R.A."/>
            <person name="Guerrero F.D."/>
            <person name="Moolhuijzen P."/>
            <person name="Goolsby J.A."/>
            <person name="Tidwell J."/>
            <person name="Bellgard S.E."/>
            <person name="Bellgard M.I."/>
        </authorList>
    </citation>
    <scope>NUCLEOTIDE SEQUENCE</scope>
    <source>
        <tissue evidence="1">Shoot tissue taken approximately 20 cm above the soil surface</tissue>
    </source>
</reference>
<reference evidence="1" key="1">
    <citation type="submission" date="2014-09" db="EMBL/GenBank/DDBJ databases">
        <authorList>
            <person name="Magalhaes I.L.F."/>
            <person name="Oliveira U."/>
            <person name="Santos F.R."/>
            <person name="Vidigal T.H.D.A."/>
            <person name="Brescovit A.D."/>
            <person name="Santos A.J."/>
        </authorList>
    </citation>
    <scope>NUCLEOTIDE SEQUENCE</scope>
    <source>
        <tissue evidence="1">Shoot tissue taken approximately 20 cm above the soil surface</tissue>
    </source>
</reference>
<name>A0A0A9ATS3_ARUDO</name>
<protein>
    <submittedName>
        <fullName evidence="1">Uncharacterized protein</fullName>
    </submittedName>
</protein>
<accession>A0A0A9ATS3</accession>
<evidence type="ECO:0000313" key="1">
    <source>
        <dbReference type="EMBL" id="JAD54526.1"/>
    </source>
</evidence>
<organism evidence="1">
    <name type="scientific">Arundo donax</name>
    <name type="common">Giant reed</name>
    <name type="synonym">Donax arundinaceus</name>
    <dbReference type="NCBI Taxonomy" id="35708"/>
    <lineage>
        <taxon>Eukaryota</taxon>
        <taxon>Viridiplantae</taxon>
        <taxon>Streptophyta</taxon>
        <taxon>Embryophyta</taxon>
        <taxon>Tracheophyta</taxon>
        <taxon>Spermatophyta</taxon>
        <taxon>Magnoliopsida</taxon>
        <taxon>Liliopsida</taxon>
        <taxon>Poales</taxon>
        <taxon>Poaceae</taxon>
        <taxon>PACMAD clade</taxon>
        <taxon>Arundinoideae</taxon>
        <taxon>Arundineae</taxon>
        <taxon>Arundo</taxon>
    </lineage>
</organism>